<sequence length="331" mass="35690">MAKDRIDVDAYTRPYMLTAKIHRDVYPAIDPTNPELSAAGKVVVVIGATGGIGFATAREWNRAGARGIVLVGRRQEALDSTAAALMGPAKIITVSANIIDAAACADVMERALTEFGSVDVLVNSAGGAIQGMIREIEPAKWWQNLVSKQPPPTWVVIRQVDKLLTYFAQELNLRGAFNINQAFIKATDGKGTIVNIGSMGAGLTLPAMSGSSVAQLGLIKLCENMDFELPGIRVFVVHPGIVALEDGRGAVLRNMLDVAKDTPALTAGLTLYLATPRAEFLKGGYLHANWDVEEMELHKREIVEKRLHKLAFLNAKLQEGVYSWSDAPAES</sequence>
<dbReference type="Gene3D" id="3.40.50.720">
    <property type="entry name" value="NAD(P)-binding Rossmann-like Domain"/>
    <property type="match status" value="1"/>
</dbReference>
<dbReference type="InterPro" id="IPR036291">
    <property type="entry name" value="NAD(P)-bd_dom_sf"/>
</dbReference>
<dbReference type="InParanoid" id="A0A507AVU6"/>
<evidence type="ECO:0000313" key="6">
    <source>
        <dbReference type="EMBL" id="TPX09189.1"/>
    </source>
</evidence>
<dbReference type="SMART" id="SM00822">
    <property type="entry name" value="PKS_KR"/>
    <property type="match status" value="1"/>
</dbReference>
<dbReference type="Pfam" id="PF00106">
    <property type="entry name" value="adh_short"/>
    <property type="match status" value="1"/>
</dbReference>
<dbReference type="PANTHER" id="PTHR43391:SF14">
    <property type="entry name" value="DEHYDROGENASE_REDUCTASE SDR FAMILY PROTEIN 7-LIKE"/>
    <property type="match status" value="1"/>
</dbReference>
<dbReference type="PRINTS" id="PR00081">
    <property type="entry name" value="GDHRDH"/>
</dbReference>
<dbReference type="PANTHER" id="PTHR43391">
    <property type="entry name" value="RETINOL DEHYDROGENASE-RELATED"/>
    <property type="match status" value="1"/>
</dbReference>
<evidence type="ECO:0000256" key="3">
    <source>
        <dbReference type="ARBA" id="ARBA00023002"/>
    </source>
</evidence>
<dbReference type="OrthoDB" id="1933717at2759"/>
<keyword evidence="7" id="KW-1185">Reference proteome</keyword>
<dbReference type="GeneID" id="41968996"/>
<evidence type="ECO:0000313" key="7">
    <source>
        <dbReference type="Proteomes" id="UP000319257"/>
    </source>
</evidence>
<dbReference type="STRING" id="1093900.A0A507AVU6"/>
<gene>
    <name evidence="5" type="ORF">E0L32_001549</name>
    <name evidence="6" type="ORF">E0L32_001649</name>
</gene>
<dbReference type="InterPro" id="IPR057326">
    <property type="entry name" value="KR_dom"/>
</dbReference>
<comment type="caution">
    <text evidence="5">The sequence shown here is derived from an EMBL/GenBank/DDBJ whole genome shotgun (WGS) entry which is preliminary data.</text>
</comment>
<dbReference type="InterPro" id="IPR002347">
    <property type="entry name" value="SDR_fam"/>
</dbReference>
<dbReference type="AlphaFoldDB" id="A0A507AVU6"/>
<dbReference type="CDD" id="cd05233">
    <property type="entry name" value="SDR_c"/>
    <property type="match status" value="1"/>
</dbReference>
<reference evidence="5 7" key="1">
    <citation type="submission" date="2019-06" db="EMBL/GenBank/DDBJ databases">
        <title>Draft genome sequence of the filamentous fungus Phialemoniopsis curvata isolated from diesel fuel.</title>
        <authorList>
            <person name="Varaljay V.A."/>
            <person name="Lyon W.J."/>
            <person name="Crouch A.L."/>
            <person name="Drake C.E."/>
            <person name="Hollomon J.M."/>
            <person name="Nadeau L.J."/>
            <person name="Nunn H.S."/>
            <person name="Stevenson B.S."/>
            <person name="Bojanowski C.L."/>
            <person name="Crookes-Goodson W.J."/>
        </authorList>
    </citation>
    <scope>NUCLEOTIDE SEQUENCE [LARGE SCALE GENOMIC DNA]</scope>
    <source>
        <strain evidence="5 7">D216</strain>
    </source>
</reference>
<comment type="similarity">
    <text evidence="1">Belongs to the short-chain dehydrogenases/reductases (SDR) family.</text>
</comment>
<name>A0A507AVU6_9PEZI</name>
<evidence type="ECO:0000313" key="5">
    <source>
        <dbReference type="EMBL" id="TPX09089.1"/>
    </source>
</evidence>
<evidence type="ECO:0000259" key="4">
    <source>
        <dbReference type="SMART" id="SM00822"/>
    </source>
</evidence>
<keyword evidence="2" id="KW-0521">NADP</keyword>
<dbReference type="Proteomes" id="UP000319257">
    <property type="component" value="Unassembled WGS sequence"/>
</dbReference>
<dbReference type="GO" id="GO:0016491">
    <property type="term" value="F:oxidoreductase activity"/>
    <property type="evidence" value="ECO:0007669"/>
    <property type="project" value="UniProtKB-KW"/>
</dbReference>
<dbReference type="EMBL" id="SKBQ01000006">
    <property type="protein sequence ID" value="TPX09089.1"/>
    <property type="molecule type" value="Genomic_DNA"/>
</dbReference>
<protein>
    <recommendedName>
        <fullName evidence="4">Ketoreductase domain-containing protein</fullName>
    </recommendedName>
</protein>
<evidence type="ECO:0000256" key="1">
    <source>
        <dbReference type="ARBA" id="ARBA00006484"/>
    </source>
</evidence>
<proteinExistence type="inferred from homology"/>
<evidence type="ECO:0000256" key="2">
    <source>
        <dbReference type="ARBA" id="ARBA00022857"/>
    </source>
</evidence>
<dbReference type="SUPFAM" id="SSF51735">
    <property type="entry name" value="NAD(P)-binding Rossmann-fold domains"/>
    <property type="match status" value="1"/>
</dbReference>
<feature type="domain" description="Ketoreductase" evidence="4">
    <location>
        <begin position="41"/>
        <end position="222"/>
    </location>
</feature>
<dbReference type="EMBL" id="SKBQ01000006">
    <property type="protein sequence ID" value="TPX09189.1"/>
    <property type="molecule type" value="Genomic_DNA"/>
</dbReference>
<organism evidence="5 7">
    <name type="scientific">Thyridium curvatum</name>
    <dbReference type="NCBI Taxonomy" id="1093900"/>
    <lineage>
        <taxon>Eukaryota</taxon>
        <taxon>Fungi</taxon>
        <taxon>Dikarya</taxon>
        <taxon>Ascomycota</taxon>
        <taxon>Pezizomycotina</taxon>
        <taxon>Sordariomycetes</taxon>
        <taxon>Sordariomycetidae</taxon>
        <taxon>Thyridiales</taxon>
        <taxon>Thyridiaceae</taxon>
        <taxon>Thyridium</taxon>
    </lineage>
</organism>
<accession>A0A507AVU6</accession>
<keyword evidence="3" id="KW-0560">Oxidoreductase</keyword>
<dbReference type="RefSeq" id="XP_030990800.1">
    <property type="nucleotide sequence ID" value="XM_031135640.1"/>
</dbReference>